<sequence>MADVPASAPAEIVVLKFGGTSVGSGQRMLDVCEIVRAAFKPAAAAAAALLGEGDPTSAQGDGQDAPSGSVVRGERPIVVLSAMSSYVKLEGTTSRLMEAATCAVQGDLRQCIKVLNKVKSTHLVAIHEALGESSMAQTMQEVVNEELDQLKSFLEAISVIHEISPRSHDVIISLGERLSAKLFAAVLKEKTQLNAVFVSLEQILDPKVDATGQGSSVIGVQAAASGHLRDQSFYDLIKTRMAAVIQSHLQAPDVVPVVGGFFGFVPGGIVETIGRGYTDFTAALIAAGVQAKELQIWKEVDGIFSADPSKVKTAKVLPRISPGEAAELTFYGSEVIHPFTMEQVVRGGIPIRIKNTFRPHLPGTVIDPNAFEPISKRGAVAVTVKDNVTVVTLRSNRKLGSIGFLASVFSIMAKYGLEIDLVSTSEVDVSMTIAKSRNLDLAKRELEAIGTVSVHSELAILSLVGSHMKSTIGISGTMFTTLAKNAINIEMISQGASEINISCVINRSQAQLAMRCVHDELVIAANDAWAPCSSSTSDTPSPSPSRSPPPVEAITKDGQAA</sequence>
<dbReference type="PhylomeDB" id="A0A0D2VL98"/>
<dbReference type="Pfam" id="PF00696">
    <property type="entry name" value="AA_kinase"/>
    <property type="match status" value="1"/>
</dbReference>
<feature type="compositionally biased region" description="Low complexity" evidence="8">
    <location>
        <begin position="531"/>
        <end position="540"/>
    </location>
</feature>
<evidence type="ECO:0000256" key="5">
    <source>
        <dbReference type="ARBA" id="ARBA00022777"/>
    </source>
</evidence>
<evidence type="ECO:0000256" key="7">
    <source>
        <dbReference type="RuleBase" id="RU004249"/>
    </source>
</evidence>
<dbReference type="Proteomes" id="UP000008743">
    <property type="component" value="Unassembled WGS sequence"/>
</dbReference>
<keyword evidence="3" id="KW-0808">Transferase</keyword>
<comment type="pathway">
    <text evidence="7">Amino-acid biosynthesis; L-lysine biosynthesis via DAP pathway; (S)-tetrahydrodipicolinate from L-aspartate: step 1/4.</text>
</comment>
<dbReference type="GO" id="GO:0004072">
    <property type="term" value="F:aspartate kinase activity"/>
    <property type="evidence" value="ECO:0007669"/>
    <property type="project" value="UniProtKB-EC"/>
</dbReference>
<dbReference type="eggNOG" id="KOG0456">
    <property type="taxonomic scope" value="Eukaryota"/>
</dbReference>
<reference evidence="11" key="1">
    <citation type="submission" date="2011-02" db="EMBL/GenBank/DDBJ databases">
        <title>The Genome Sequence of Capsaspora owczarzaki ATCC 30864.</title>
        <authorList>
            <person name="Russ C."/>
            <person name="Cuomo C."/>
            <person name="Burger G."/>
            <person name="Gray M.W."/>
            <person name="Holland P.W.H."/>
            <person name="King N."/>
            <person name="Lang F.B.F."/>
            <person name="Roger A.J."/>
            <person name="Ruiz-Trillo I."/>
            <person name="Young S.K."/>
            <person name="Zeng Q."/>
            <person name="Gargeya S."/>
            <person name="Alvarado L."/>
            <person name="Berlin A."/>
            <person name="Chapman S.B."/>
            <person name="Chen Z."/>
            <person name="Freedman E."/>
            <person name="Gellesch M."/>
            <person name="Goldberg J."/>
            <person name="Griggs A."/>
            <person name="Gujja S."/>
            <person name="Heilman E."/>
            <person name="Heiman D."/>
            <person name="Howarth C."/>
            <person name="Mehta T."/>
            <person name="Neiman D."/>
            <person name="Pearson M."/>
            <person name="Roberts A."/>
            <person name="Saif S."/>
            <person name="Shea T."/>
            <person name="Shenoy N."/>
            <person name="Sisk P."/>
            <person name="Stolte C."/>
            <person name="Sykes S."/>
            <person name="White J."/>
            <person name="Yandava C."/>
            <person name="Haas B."/>
            <person name="Nusbaum C."/>
            <person name="Birren B."/>
        </authorList>
    </citation>
    <scope>NUCLEOTIDE SEQUENCE</scope>
    <source>
        <strain evidence="11">ATCC 30864</strain>
    </source>
</reference>
<keyword evidence="4" id="KW-0547">Nucleotide-binding</keyword>
<accession>A0A0D2VL98</accession>
<dbReference type="InParanoid" id="A0A0D2VL98"/>
<evidence type="ECO:0000256" key="2">
    <source>
        <dbReference type="ARBA" id="ARBA00013059"/>
    </source>
</evidence>
<dbReference type="STRING" id="595528.A0A0D2VL98"/>
<dbReference type="OrthoDB" id="4323675at2759"/>
<dbReference type="GO" id="GO:0009088">
    <property type="term" value="P:threonine biosynthetic process"/>
    <property type="evidence" value="ECO:0007669"/>
    <property type="project" value="UniProtKB-UniPathway"/>
</dbReference>
<gene>
    <name evidence="10" type="ORF">CAOG_002120</name>
</gene>
<dbReference type="GO" id="GO:0071266">
    <property type="term" value="P:'de novo' L-methionine biosynthetic process"/>
    <property type="evidence" value="ECO:0007669"/>
    <property type="project" value="UniProtKB-ARBA"/>
</dbReference>
<organism evidence="10 11">
    <name type="scientific">Capsaspora owczarzaki (strain ATCC 30864)</name>
    <dbReference type="NCBI Taxonomy" id="595528"/>
    <lineage>
        <taxon>Eukaryota</taxon>
        <taxon>Filasterea</taxon>
        <taxon>Capsaspora</taxon>
    </lineage>
</organism>
<dbReference type="SUPFAM" id="SSF55021">
    <property type="entry name" value="ACT-like"/>
    <property type="match status" value="2"/>
</dbReference>
<protein>
    <recommendedName>
        <fullName evidence="2">aspartate kinase</fullName>
        <ecNumber evidence="2">2.7.2.4</ecNumber>
    </recommendedName>
</protein>
<keyword evidence="5 10" id="KW-0418">Kinase</keyword>
<dbReference type="InterPro" id="IPR018042">
    <property type="entry name" value="Aspartate_kinase_CS"/>
</dbReference>
<dbReference type="FunFam" id="3.40.1160.10:FF:000023">
    <property type="entry name" value="Probable aspartokinase"/>
    <property type="match status" value="1"/>
</dbReference>
<dbReference type="GO" id="GO:0005829">
    <property type="term" value="C:cytosol"/>
    <property type="evidence" value="ECO:0007669"/>
    <property type="project" value="TreeGrafter"/>
</dbReference>
<dbReference type="UniPathway" id="UPA00050">
    <property type="reaction ID" value="UER00461"/>
</dbReference>
<dbReference type="InterPro" id="IPR054352">
    <property type="entry name" value="ACT_Aspartokinase"/>
</dbReference>
<dbReference type="InterPro" id="IPR002912">
    <property type="entry name" value="ACT_dom"/>
</dbReference>
<dbReference type="EMBL" id="KE346362">
    <property type="protein sequence ID" value="KJE90882.1"/>
    <property type="molecule type" value="Genomic_DNA"/>
</dbReference>
<comment type="pathway">
    <text evidence="7">Amino-acid biosynthesis; L-threonine biosynthesis; L-threonine from L-aspartate: step 1/5.</text>
</comment>
<comment type="similarity">
    <text evidence="1">Belongs to the aspartokinase family.</text>
</comment>
<feature type="compositionally biased region" description="Pro residues" evidence="8">
    <location>
        <begin position="541"/>
        <end position="551"/>
    </location>
</feature>
<dbReference type="PROSITE" id="PS00324">
    <property type="entry name" value="ASPARTOKINASE"/>
    <property type="match status" value="1"/>
</dbReference>
<dbReference type="InterPro" id="IPR001048">
    <property type="entry name" value="Asp/Glu/Uridylate_kinase"/>
</dbReference>
<dbReference type="FunCoup" id="A0A0D2VL98">
    <property type="interactions" value="154"/>
</dbReference>
<dbReference type="AlphaFoldDB" id="A0A0D2VL98"/>
<evidence type="ECO:0000256" key="4">
    <source>
        <dbReference type="ARBA" id="ARBA00022741"/>
    </source>
</evidence>
<evidence type="ECO:0000259" key="9">
    <source>
        <dbReference type="PROSITE" id="PS51671"/>
    </source>
</evidence>
<dbReference type="PANTHER" id="PTHR21499">
    <property type="entry name" value="ASPARTATE KINASE"/>
    <property type="match status" value="1"/>
</dbReference>
<feature type="domain" description="ACT" evidence="9">
    <location>
        <begin position="463"/>
        <end position="541"/>
    </location>
</feature>
<dbReference type="GO" id="GO:0005524">
    <property type="term" value="F:ATP binding"/>
    <property type="evidence" value="ECO:0007669"/>
    <property type="project" value="UniProtKB-KW"/>
</dbReference>
<dbReference type="PANTHER" id="PTHR21499:SF59">
    <property type="entry name" value="ASPARTOKINASE"/>
    <property type="match status" value="1"/>
</dbReference>
<evidence type="ECO:0000313" key="11">
    <source>
        <dbReference type="Proteomes" id="UP000008743"/>
    </source>
</evidence>
<dbReference type="NCBIfam" id="TIGR00657">
    <property type="entry name" value="asp_kinases"/>
    <property type="match status" value="1"/>
</dbReference>
<dbReference type="RefSeq" id="XP_004348870.2">
    <property type="nucleotide sequence ID" value="XM_004348820.2"/>
</dbReference>
<dbReference type="EC" id="2.7.2.4" evidence="2"/>
<dbReference type="InterPro" id="IPR045865">
    <property type="entry name" value="ACT-like_dom_sf"/>
</dbReference>
<evidence type="ECO:0000313" key="10">
    <source>
        <dbReference type="EMBL" id="KJE90882.1"/>
    </source>
</evidence>
<evidence type="ECO:0000256" key="1">
    <source>
        <dbReference type="ARBA" id="ARBA00010122"/>
    </source>
</evidence>
<name>A0A0D2VL98_CAPO3</name>
<comment type="pathway">
    <text evidence="7">Amino-acid biosynthesis; L-methionine biosynthesis via de novo pathway; L-homoserine from L-aspartate: step 1/3.</text>
</comment>
<evidence type="ECO:0000256" key="8">
    <source>
        <dbReference type="SAM" id="MobiDB-lite"/>
    </source>
</evidence>
<dbReference type="GO" id="GO:0009090">
    <property type="term" value="P:homoserine biosynthetic process"/>
    <property type="evidence" value="ECO:0007669"/>
    <property type="project" value="TreeGrafter"/>
</dbReference>
<dbReference type="Gene3D" id="3.30.2130.10">
    <property type="entry name" value="VC0802-like"/>
    <property type="match status" value="1"/>
</dbReference>
<keyword evidence="6" id="KW-0067">ATP-binding</keyword>
<dbReference type="UniPathway" id="UPA00034">
    <property type="reaction ID" value="UER00015"/>
</dbReference>
<dbReference type="UniPathway" id="UPA00051">
    <property type="reaction ID" value="UER00462"/>
</dbReference>
<dbReference type="GO" id="GO:0009089">
    <property type="term" value="P:lysine biosynthetic process via diaminopimelate"/>
    <property type="evidence" value="ECO:0007669"/>
    <property type="project" value="UniProtKB-UniPathway"/>
</dbReference>
<dbReference type="FunFam" id="3.30.2130.10:FF:000001">
    <property type="entry name" value="Bifunctional aspartokinase/homoserine dehydrogenase"/>
    <property type="match status" value="1"/>
</dbReference>
<dbReference type="InterPro" id="IPR036393">
    <property type="entry name" value="AceGlu_kinase-like_sf"/>
</dbReference>
<evidence type="ECO:0000256" key="6">
    <source>
        <dbReference type="ARBA" id="ARBA00022840"/>
    </source>
</evidence>
<dbReference type="Gene3D" id="3.40.1160.10">
    <property type="entry name" value="Acetylglutamate kinase-like"/>
    <property type="match status" value="1"/>
</dbReference>
<feature type="region of interest" description="Disordered" evidence="8">
    <location>
        <begin position="531"/>
        <end position="561"/>
    </location>
</feature>
<dbReference type="InterPro" id="IPR001341">
    <property type="entry name" value="Asp_kinase"/>
</dbReference>
<dbReference type="Pfam" id="PF22468">
    <property type="entry name" value="ACT_9"/>
    <property type="match status" value="1"/>
</dbReference>
<proteinExistence type="inferred from homology"/>
<keyword evidence="11" id="KW-1185">Reference proteome</keyword>
<evidence type="ECO:0000256" key="3">
    <source>
        <dbReference type="ARBA" id="ARBA00022679"/>
    </source>
</evidence>
<dbReference type="SUPFAM" id="SSF53633">
    <property type="entry name" value="Carbamate kinase-like"/>
    <property type="match status" value="1"/>
</dbReference>
<dbReference type="PROSITE" id="PS51671">
    <property type="entry name" value="ACT"/>
    <property type="match status" value="1"/>
</dbReference>
<keyword evidence="7" id="KW-0028">Amino-acid biosynthesis</keyword>